<feature type="region of interest" description="Disordered" evidence="1">
    <location>
        <begin position="1"/>
        <end position="22"/>
    </location>
</feature>
<organism evidence="2 3">
    <name type="scientific">Vibrio fluvialis PG41</name>
    <dbReference type="NCBI Taxonomy" id="1336752"/>
    <lineage>
        <taxon>Bacteria</taxon>
        <taxon>Pseudomonadati</taxon>
        <taxon>Pseudomonadota</taxon>
        <taxon>Gammaproteobacteria</taxon>
        <taxon>Vibrionales</taxon>
        <taxon>Vibrionaceae</taxon>
        <taxon>Vibrio</taxon>
    </lineage>
</organism>
<name>S7JMY5_VIBFL</name>
<dbReference type="PATRIC" id="fig|1336752.4.peg.628"/>
<dbReference type="Proteomes" id="UP000014854">
    <property type="component" value="Unassembled WGS sequence"/>
</dbReference>
<evidence type="ECO:0000313" key="3">
    <source>
        <dbReference type="Proteomes" id="UP000014854"/>
    </source>
</evidence>
<evidence type="ECO:0008006" key="4">
    <source>
        <dbReference type="Google" id="ProtNLM"/>
    </source>
</evidence>
<dbReference type="AlphaFoldDB" id="S7JMY5"/>
<evidence type="ECO:0000256" key="1">
    <source>
        <dbReference type="SAM" id="MobiDB-lite"/>
    </source>
</evidence>
<protein>
    <recommendedName>
        <fullName evidence="4">Tyr recombinase domain-containing protein</fullName>
    </recommendedName>
</protein>
<proteinExistence type="predicted"/>
<reference evidence="2 3" key="1">
    <citation type="journal article" date="2013" name="Gut Pathog.">
        <title>Evidence of a new metabolic capacity in an emerging diarrheal pathogen: lessons from the draft genomes of Vibrio fluvialis strains PG41 and I21563.</title>
        <authorList>
            <person name="Khatri I."/>
            <person name="Mahajan S."/>
            <person name="Dureja C."/>
            <person name="Subramanian S."/>
            <person name="Raychaudhuri S."/>
        </authorList>
    </citation>
    <scope>NUCLEOTIDE SEQUENCE [LARGE SCALE GENOMIC DNA]</scope>
    <source>
        <strain evidence="2 3">PG41</strain>
    </source>
</reference>
<evidence type="ECO:0000313" key="2">
    <source>
        <dbReference type="EMBL" id="EPP25471.1"/>
    </source>
</evidence>
<dbReference type="EMBL" id="ASXS01000001">
    <property type="protein sequence ID" value="EPP25471.1"/>
    <property type="molecule type" value="Genomic_DNA"/>
</dbReference>
<accession>S7JMY5</accession>
<sequence>MVSFAHLARESRQQNSGGRYPDALSHATTLAIMLRKLAREDPRDRPAMTIVALFLWLTQAWPDIRTPSDIPDFVRISGAMRCRENTFRTYRDGSRSWAEYAHRYDDRQQEYYLWQPIPSYLNEYFQPFISTQSYDTPFLRRKAKVRLFHVMNKKWKTPLALSHLPRVRKDAFHQYLIDCALVDNTLTAIPRSQIVLRDRNHHKYAGHYQRADSDRIRYKLFDAHHRYLSRLIRAARNANLSACYQVFYDSNHTTNLIAGDPKLAHYLTSQTGRISQYVLDTSNGSLQVIRSPSLKLGSQRVLDETAVAHFFNQLFTHIEEVRPQKAANRNQWRHYYCLRTNQIALLFILLSGTRPTHSISILNQYYWGDDIVFVKDKGRLRQVIICDYLQREIQRYQQLQSAILSMFSSSNTLDELWFYLDDQGHPYPLTARSLRLFMNEHWPGVVPYQLRHFFAQSAVSDVSSARLLDNNIDRLMGHEALGEHLGSDSVFAHTVEAMKTYLNQYSQRLGLKEMPDV</sequence>
<comment type="caution">
    <text evidence="2">The sequence shown here is derived from an EMBL/GenBank/DDBJ whole genome shotgun (WGS) entry which is preliminary data.</text>
</comment>
<gene>
    <name evidence="2" type="ORF">L910_0624</name>
</gene>
<dbReference type="RefSeq" id="WP_020328045.1">
    <property type="nucleotide sequence ID" value="NZ_ASXS01000001.1"/>
</dbReference>